<accession>A0A8K0AB70</accession>
<evidence type="ECO:0000313" key="6">
    <source>
        <dbReference type="Proteomes" id="UP000838412"/>
    </source>
</evidence>
<dbReference type="Gene3D" id="2.170.16.10">
    <property type="entry name" value="Hedgehog/Intein (Hint) domain"/>
    <property type="match status" value="1"/>
</dbReference>
<proteinExistence type="inferred from homology"/>
<sequence>MSELTVVMVGKTGHGKSCLGNSILGRYGREKAFTDSPMGSSTTKTSMKESAMIDGIRFHVIDTPGVMDTDAEGKKTLGEISKCREFCPNGVNAVLLVIPFGQKFTKEEETSIGHLKTLFGDDLFKYGIVIFTHGDKFDEAKEDGQLNHFNEYLHSQPPYFNDVLQKVGRRYVLFNNKLRGDAAKPQRLQLVEHIRAVMGNVGQVAYKIPEYVNTAGACFHATSTVLIDGKHPEKMASLQLGNKVLSIPDDGIAPAILDTVYFFSHAADDVIAPFVRITTAGGKTLHLSEGHYIYAGRDALKTGALVTAREVKVGDVVHVVDAEDQTPHPEEVMEVKTEIKRGLYCPHTLGGSLVVDGVCVSTYTEMIPPTVAHGLLWPVRVLYRIAPEVAGKIAQPQGEKGMPTWLGWLHDCYTAWV</sequence>
<evidence type="ECO:0000256" key="1">
    <source>
        <dbReference type="ARBA" id="ARBA00008535"/>
    </source>
</evidence>
<keyword evidence="3" id="KW-0342">GTP-binding</keyword>
<protein>
    <submittedName>
        <fullName evidence="5">GIMAP4 protein</fullName>
    </submittedName>
</protein>
<keyword evidence="2" id="KW-0547">Nucleotide-binding</keyword>
<gene>
    <name evidence="5" type="primary">GIMAP4</name>
    <name evidence="5" type="ORF">BLAG_LOCUS23587</name>
</gene>
<organism evidence="5 6">
    <name type="scientific">Branchiostoma lanceolatum</name>
    <name type="common">Common lancelet</name>
    <name type="synonym">Amphioxus lanceolatum</name>
    <dbReference type="NCBI Taxonomy" id="7740"/>
    <lineage>
        <taxon>Eukaryota</taxon>
        <taxon>Metazoa</taxon>
        <taxon>Chordata</taxon>
        <taxon>Cephalochordata</taxon>
        <taxon>Leptocardii</taxon>
        <taxon>Amphioxiformes</taxon>
        <taxon>Branchiostomatidae</taxon>
        <taxon>Branchiostoma</taxon>
    </lineage>
</organism>
<dbReference type="PROSITE" id="PS51720">
    <property type="entry name" value="G_AIG1"/>
    <property type="match status" value="1"/>
</dbReference>
<dbReference type="CDD" id="cd00081">
    <property type="entry name" value="Hint"/>
    <property type="match status" value="1"/>
</dbReference>
<keyword evidence="6" id="KW-1185">Reference proteome</keyword>
<comment type="similarity">
    <text evidence="1">Belongs to the TRAFAC class TrmE-Era-EngA-EngB-Septin-like GTPase superfamily. AIG1/Toc34/Toc159-like paraseptin GTPase family. IAN subfamily.</text>
</comment>
<evidence type="ECO:0000313" key="5">
    <source>
        <dbReference type="EMBL" id="CAH1271631.1"/>
    </source>
</evidence>
<evidence type="ECO:0000256" key="2">
    <source>
        <dbReference type="ARBA" id="ARBA00022741"/>
    </source>
</evidence>
<dbReference type="PANTHER" id="PTHR10903">
    <property type="entry name" value="GTPASE, IMAP FAMILY MEMBER-RELATED"/>
    <property type="match status" value="1"/>
</dbReference>
<dbReference type="SUPFAM" id="SSF51294">
    <property type="entry name" value="Hedgehog/intein (Hint) domain"/>
    <property type="match status" value="1"/>
</dbReference>
<dbReference type="Proteomes" id="UP000838412">
    <property type="component" value="Chromosome 8"/>
</dbReference>
<dbReference type="InterPro" id="IPR027417">
    <property type="entry name" value="P-loop_NTPase"/>
</dbReference>
<dbReference type="FunFam" id="3.40.50.300:FF:000840">
    <property type="entry name" value="Immune-associated nucleotide-binding protein 9"/>
    <property type="match status" value="1"/>
</dbReference>
<reference evidence="5" key="1">
    <citation type="submission" date="2022-01" db="EMBL/GenBank/DDBJ databases">
        <authorList>
            <person name="Braso-Vives M."/>
        </authorList>
    </citation>
    <scope>NUCLEOTIDE SEQUENCE</scope>
</reference>
<dbReference type="AlphaFoldDB" id="A0A8K0AB70"/>
<dbReference type="EMBL" id="OV696693">
    <property type="protein sequence ID" value="CAH1271631.1"/>
    <property type="molecule type" value="Genomic_DNA"/>
</dbReference>
<dbReference type="Pfam" id="PF01079">
    <property type="entry name" value="Hint"/>
    <property type="match status" value="1"/>
</dbReference>
<name>A0A8K0AB70_BRALA</name>
<dbReference type="SUPFAM" id="SSF52540">
    <property type="entry name" value="P-loop containing nucleoside triphosphate hydrolases"/>
    <property type="match status" value="1"/>
</dbReference>
<dbReference type="Gene3D" id="3.40.50.300">
    <property type="entry name" value="P-loop containing nucleotide triphosphate hydrolases"/>
    <property type="match status" value="1"/>
</dbReference>
<evidence type="ECO:0000256" key="3">
    <source>
        <dbReference type="ARBA" id="ARBA00023134"/>
    </source>
</evidence>
<dbReference type="SMART" id="SM00306">
    <property type="entry name" value="HintN"/>
    <property type="match status" value="1"/>
</dbReference>
<dbReference type="Pfam" id="PF04548">
    <property type="entry name" value="AIG1"/>
    <property type="match status" value="1"/>
</dbReference>
<feature type="domain" description="AIG1-type G" evidence="4">
    <location>
        <begin position="1"/>
        <end position="215"/>
    </location>
</feature>
<dbReference type="GO" id="GO:0005525">
    <property type="term" value="F:GTP binding"/>
    <property type="evidence" value="ECO:0007669"/>
    <property type="project" value="UniProtKB-KW"/>
</dbReference>
<dbReference type="InterPro" id="IPR003587">
    <property type="entry name" value="Hint_dom_N"/>
</dbReference>
<dbReference type="InterPro" id="IPR036844">
    <property type="entry name" value="Hint_dom_sf"/>
</dbReference>
<evidence type="ECO:0000259" key="4">
    <source>
        <dbReference type="PROSITE" id="PS51720"/>
    </source>
</evidence>
<dbReference type="InterPro" id="IPR006703">
    <property type="entry name" value="G_AIG1"/>
</dbReference>
<dbReference type="InterPro" id="IPR045058">
    <property type="entry name" value="GIMA/IAN/Toc"/>
</dbReference>
<dbReference type="InterPro" id="IPR001767">
    <property type="entry name" value="Hedgehog_Hint"/>
</dbReference>
<dbReference type="GO" id="GO:0016540">
    <property type="term" value="P:protein autoprocessing"/>
    <property type="evidence" value="ECO:0007669"/>
    <property type="project" value="InterPro"/>
</dbReference>
<dbReference type="OrthoDB" id="8954335at2759"/>
<dbReference type="PANTHER" id="PTHR10903:SF184">
    <property type="entry name" value="GTP-BINDING PROTEIN A"/>
    <property type="match status" value="1"/>
</dbReference>